<dbReference type="PANTHER" id="PTHR33356">
    <property type="entry name" value="TIP41-LIKE PROTEIN"/>
    <property type="match status" value="1"/>
</dbReference>
<dbReference type="PANTHER" id="PTHR33356:SF5">
    <property type="entry name" value="TIP41-LIKE PROTEIN"/>
    <property type="match status" value="1"/>
</dbReference>
<feature type="region of interest" description="Disordered" evidence="1">
    <location>
        <begin position="368"/>
        <end position="390"/>
    </location>
</feature>
<proteinExistence type="predicted"/>
<comment type="caution">
    <text evidence="2">The sequence shown here is derived from an EMBL/GenBank/DDBJ whole genome shotgun (WGS) entry which is preliminary data.</text>
</comment>
<name>A0A8S0S246_OLEEU</name>
<dbReference type="OrthoDB" id="747893at2759"/>
<gene>
    <name evidence="2" type="ORF">OLEA9_A028303</name>
</gene>
<dbReference type="EMBL" id="CACTIH010003866">
    <property type="protein sequence ID" value="CAA2986525.1"/>
    <property type="molecule type" value="Genomic_DNA"/>
</dbReference>
<organism evidence="2 3">
    <name type="scientific">Olea europaea subsp. europaea</name>
    <dbReference type="NCBI Taxonomy" id="158383"/>
    <lineage>
        <taxon>Eukaryota</taxon>
        <taxon>Viridiplantae</taxon>
        <taxon>Streptophyta</taxon>
        <taxon>Embryophyta</taxon>
        <taxon>Tracheophyta</taxon>
        <taxon>Spermatophyta</taxon>
        <taxon>Magnoliopsida</taxon>
        <taxon>eudicotyledons</taxon>
        <taxon>Gunneridae</taxon>
        <taxon>Pentapetalae</taxon>
        <taxon>asterids</taxon>
        <taxon>lamiids</taxon>
        <taxon>Lamiales</taxon>
        <taxon>Oleaceae</taxon>
        <taxon>Oleeae</taxon>
        <taxon>Olea</taxon>
    </lineage>
</organism>
<accession>A0A8S0S246</accession>
<dbReference type="Gramene" id="OE9A028303T1">
    <property type="protein sequence ID" value="OE9A028303C1"/>
    <property type="gene ID" value="OE9A028303"/>
</dbReference>
<evidence type="ECO:0000313" key="2">
    <source>
        <dbReference type="EMBL" id="CAA2986525.1"/>
    </source>
</evidence>
<dbReference type="AlphaFoldDB" id="A0A8S0S246"/>
<evidence type="ECO:0000313" key="3">
    <source>
        <dbReference type="Proteomes" id="UP000594638"/>
    </source>
</evidence>
<keyword evidence="3" id="KW-1185">Reference proteome</keyword>
<dbReference type="Proteomes" id="UP000594638">
    <property type="component" value="Unassembled WGS sequence"/>
</dbReference>
<protein>
    <submittedName>
        <fullName evidence="2">Uncharacterized protein</fullName>
    </submittedName>
</protein>
<reference evidence="2 3" key="1">
    <citation type="submission" date="2019-12" db="EMBL/GenBank/DDBJ databases">
        <authorList>
            <person name="Alioto T."/>
            <person name="Alioto T."/>
            <person name="Gomez Garrido J."/>
        </authorList>
    </citation>
    <scope>NUCLEOTIDE SEQUENCE [LARGE SCALE GENOMIC DNA]</scope>
</reference>
<sequence length="390" mass="42975">MAADLVDGEFWLPAQFLTDGDSLIRGQNKTRQTKKMDDFSFAFGNSFGPFSDLSSPVESVTGSTETESDEDDYLTELTRKIAQSTIQDSNYPVENNKGWWVSGSPQSTLCSVMDSCGCNPGSSCRSPNCFSKVSAPPVAKRKDSTTSLDLLSAAAEEVARMRMMEEALGFYSTYRGGADGLFIPPRKPSAVTVPSENLNRGTGFYPNHTHLSFQRLQATEFQQLKESHMMKQPQQGSWFYGQMKSGYKQMVQNNGSSIASSMDAWSSVQQSQNHQQSGSGMKALFLGDPGTKKERTGTGVFLPRGVGGPTETPKKSVLSPDRVVQALNMNLKSMDSRPLQPQNRANGNFIPDYAAVAKYRNNDLITQQRKNQRPAAVTNQDLSLPQEWTY</sequence>
<feature type="region of interest" description="Disordered" evidence="1">
    <location>
        <begin position="290"/>
        <end position="316"/>
    </location>
</feature>
<evidence type="ECO:0000256" key="1">
    <source>
        <dbReference type="SAM" id="MobiDB-lite"/>
    </source>
</evidence>
<feature type="compositionally biased region" description="Polar residues" evidence="1">
    <location>
        <begin position="377"/>
        <end position="390"/>
    </location>
</feature>